<keyword evidence="13" id="KW-1185">Reference proteome</keyword>
<evidence type="ECO:0000256" key="9">
    <source>
        <dbReference type="ARBA" id="ARBA00023065"/>
    </source>
</evidence>
<keyword evidence="9 11" id="KW-0406">Ion transport</keyword>
<gene>
    <name evidence="11" type="primary">kdpC</name>
    <name evidence="12" type="ORF">Y88_0370</name>
</gene>
<keyword evidence="7 11" id="KW-0630">Potassium</keyword>
<organism evidence="12 13">
    <name type="scientific">Novosphingobium nitrogenifigens DSM 19370</name>
    <dbReference type="NCBI Taxonomy" id="983920"/>
    <lineage>
        <taxon>Bacteria</taxon>
        <taxon>Pseudomonadati</taxon>
        <taxon>Pseudomonadota</taxon>
        <taxon>Alphaproteobacteria</taxon>
        <taxon>Sphingomonadales</taxon>
        <taxon>Sphingomonadaceae</taxon>
        <taxon>Novosphingobium</taxon>
    </lineage>
</organism>
<sequence>MLNDVLSSTRPAIVMTGLFFALTGLAYPAAVTGIAQALFPHQANGSLVHQGHAVIGSELIAQGFGGDGYFHPRPSAAGKGYDPTASSGSNLAPTAKALVDRVAADVKANPGAPVDMLTTSASGLDPDISPQAAHWQVDRVAAARHLPAAQVSAMVDRATQLPLAGFLGEPHVNVLSLNLALDRATGKGANSAR</sequence>
<dbReference type="PANTHER" id="PTHR30042">
    <property type="entry name" value="POTASSIUM-TRANSPORTING ATPASE C CHAIN"/>
    <property type="match status" value="1"/>
</dbReference>
<keyword evidence="8 11" id="KW-1133">Transmembrane helix</keyword>
<comment type="subcellular location">
    <subcellularLocation>
        <location evidence="11">Cell membrane</location>
        <topology evidence="11">Single-pass membrane protein</topology>
    </subcellularLocation>
</comment>
<evidence type="ECO:0000256" key="4">
    <source>
        <dbReference type="ARBA" id="ARBA00022692"/>
    </source>
</evidence>
<keyword evidence="2 11" id="KW-1003">Cell membrane</keyword>
<evidence type="ECO:0000256" key="2">
    <source>
        <dbReference type="ARBA" id="ARBA00022475"/>
    </source>
</evidence>
<evidence type="ECO:0000256" key="3">
    <source>
        <dbReference type="ARBA" id="ARBA00022538"/>
    </source>
</evidence>
<dbReference type="HOGENOM" id="CLU_077094_2_0_5"/>
<dbReference type="GO" id="GO:0005886">
    <property type="term" value="C:plasma membrane"/>
    <property type="evidence" value="ECO:0007669"/>
    <property type="project" value="UniProtKB-SubCell"/>
</dbReference>
<comment type="caution">
    <text evidence="12">The sequence shown here is derived from an EMBL/GenBank/DDBJ whole genome shotgun (WGS) entry which is preliminary data.</text>
</comment>
<evidence type="ECO:0000256" key="7">
    <source>
        <dbReference type="ARBA" id="ARBA00022958"/>
    </source>
</evidence>
<dbReference type="STRING" id="983920.Y88_0370"/>
<evidence type="ECO:0000256" key="6">
    <source>
        <dbReference type="ARBA" id="ARBA00022840"/>
    </source>
</evidence>
<dbReference type="Proteomes" id="UP000004728">
    <property type="component" value="Unassembled WGS sequence"/>
</dbReference>
<dbReference type="InterPro" id="IPR003820">
    <property type="entry name" value="KdpC"/>
</dbReference>
<evidence type="ECO:0000256" key="10">
    <source>
        <dbReference type="ARBA" id="ARBA00023136"/>
    </source>
</evidence>
<comment type="similarity">
    <text evidence="11">Belongs to the KdpC family.</text>
</comment>
<comment type="function">
    <text evidence="11">Part of the high-affinity ATP-driven potassium transport (or Kdp) system, which catalyzes the hydrolysis of ATP coupled with the electrogenic transport of potassium into the cytoplasm. This subunit acts as a catalytic chaperone that increases the ATP-binding affinity of the ATP-hydrolyzing subunit KdpB by the formation of a transient KdpB/KdpC/ATP ternary complex.</text>
</comment>
<dbReference type="GO" id="GO:0008556">
    <property type="term" value="F:P-type potassium transmembrane transporter activity"/>
    <property type="evidence" value="ECO:0007669"/>
    <property type="project" value="InterPro"/>
</dbReference>
<evidence type="ECO:0000313" key="13">
    <source>
        <dbReference type="Proteomes" id="UP000004728"/>
    </source>
</evidence>
<evidence type="ECO:0000256" key="1">
    <source>
        <dbReference type="ARBA" id="ARBA00022448"/>
    </source>
</evidence>
<keyword evidence="4 11" id="KW-0812">Transmembrane</keyword>
<reference evidence="12 13" key="1">
    <citation type="journal article" date="2012" name="J. Bacteriol.">
        <title>Draft Genome Sequence of Novosphingobium nitrogenifigens Y88T.</title>
        <authorList>
            <person name="Strabala T.J."/>
            <person name="Macdonald L."/>
            <person name="Liu V."/>
            <person name="Smit A.M."/>
        </authorList>
    </citation>
    <scope>NUCLEOTIDE SEQUENCE [LARGE SCALE GENOMIC DNA]</scope>
    <source>
        <strain evidence="12 13">DSM 19370</strain>
    </source>
</reference>
<name>F1ZAP7_9SPHN</name>
<dbReference type="Pfam" id="PF02669">
    <property type="entry name" value="KdpC"/>
    <property type="match status" value="1"/>
</dbReference>
<proteinExistence type="inferred from homology"/>
<keyword evidence="3 11" id="KW-0633">Potassium transport</keyword>
<comment type="subunit">
    <text evidence="11">The system is composed of three essential subunits: KdpA, KdpB and KdpC.</text>
</comment>
<dbReference type="InParanoid" id="F1ZAP7"/>
<evidence type="ECO:0000313" key="12">
    <source>
        <dbReference type="EMBL" id="EGD58316.1"/>
    </source>
</evidence>
<dbReference type="PANTHER" id="PTHR30042:SF2">
    <property type="entry name" value="POTASSIUM-TRANSPORTING ATPASE KDPC SUBUNIT"/>
    <property type="match status" value="1"/>
</dbReference>
<dbReference type="NCBIfam" id="NF001454">
    <property type="entry name" value="PRK00315.1"/>
    <property type="match status" value="1"/>
</dbReference>
<protein>
    <recommendedName>
        <fullName evidence="11">Potassium-transporting ATPase KdpC subunit</fullName>
    </recommendedName>
    <alternativeName>
        <fullName evidence="11">ATP phosphohydrolase [potassium-transporting] C chain</fullName>
    </alternativeName>
    <alternativeName>
        <fullName evidence="11">Potassium-binding and translocating subunit C</fullName>
    </alternativeName>
    <alternativeName>
        <fullName evidence="11">Potassium-translocating ATPase C chain</fullName>
    </alternativeName>
</protein>
<evidence type="ECO:0000256" key="8">
    <source>
        <dbReference type="ARBA" id="ARBA00022989"/>
    </source>
</evidence>
<evidence type="ECO:0000256" key="5">
    <source>
        <dbReference type="ARBA" id="ARBA00022741"/>
    </source>
</evidence>
<dbReference type="FunCoup" id="F1ZAP7">
    <property type="interactions" value="192"/>
</dbReference>
<dbReference type="eggNOG" id="COG2156">
    <property type="taxonomic scope" value="Bacteria"/>
</dbReference>
<dbReference type="PIRSF" id="PIRSF001296">
    <property type="entry name" value="K_ATPase_KdpC"/>
    <property type="match status" value="1"/>
</dbReference>
<dbReference type="GO" id="GO:0005524">
    <property type="term" value="F:ATP binding"/>
    <property type="evidence" value="ECO:0007669"/>
    <property type="project" value="UniProtKB-UniRule"/>
</dbReference>
<dbReference type="RefSeq" id="WP_008067009.1">
    <property type="nucleotide sequence ID" value="NZ_AQWK01000011.1"/>
</dbReference>
<keyword evidence="1 11" id="KW-0813">Transport</keyword>
<dbReference type="AlphaFoldDB" id="F1ZAP7"/>
<accession>F1ZAP7</accession>
<dbReference type="NCBIfam" id="TIGR00681">
    <property type="entry name" value="kdpC"/>
    <property type="match status" value="1"/>
</dbReference>
<keyword evidence="10 11" id="KW-0472">Membrane</keyword>
<evidence type="ECO:0000256" key="11">
    <source>
        <dbReference type="HAMAP-Rule" id="MF_00276"/>
    </source>
</evidence>
<keyword evidence="5 11" id="KW-0547">Nucleotide-binding</keyword>
<dbReference type="EMBL" id="AEWJ01000043">
    <property type="protein sequence ID" value="EGD58316.1"/>
    <property type="molecule type" value="Genomic_DNA"/>
</dbReference>
<dbReference type="HAMAP" id="MF_00276">
    <property type="entry name" value="KdpC"/>
    <property type="match status" value="1"/>
</dbReference>
<dbReference type="OrthoDB" id="9788285at2"/>
<keyword evidence="6 11" id="KW-0067">ATP-binding</keyword>